<dbReference type="Proteomes" id="UP001152622">
    <property type="component" value="Chromosome 5"/>
</dbReference>
<comment type="caution">
    <text evidence="2">The sequence shown here is derived from an EMBL/GenBank/DDBJ whole genome shotgun (WGS) entry which is preliminary data.</text>
</comment>
<reference evidence="2" key="1">
    <citation type="journal article" date="2023" name="Science">
        <title>Genome structures resolve the early diversification of teleost fishes.</title>
        <authorList>
            <person name="Parey E."/>
            <person name="Louis A."/>
            <person name="Montfort J."/>
            <person name="Bouchez O."/>
            <person name="Roques C."/>
            <person name="Iampietro C."/>
            <person name="Lluch J."/>
            <person name="Castinel A."/>
            <person name="Donnadieu C."/>
            <person name="Desvignes T."/>
            <person name="Floi Bucao C."/>
            <person name="Jouanno E."/>
            <person name="Wen M."/>
            <person name="Mejri S."/>
            <person name="Dirks R."/>
            <person name="Jansen H."/>
            <person name="Henkel C."/>
            <person name="Chen W.J."/>
            <person name="Zahm M."/>
            <person name="Cabau C."/>
            <person name="Klopp C."/>
            <person name="Thompson A.W."/>
            <person name="Robinson-Rechavi M."/>
            <person name="Braasch I."/>
            <person name="Lecointre G."/>
            <person name="Bobe J."/>
            <person name="Postlethwait J.H."/>
            <person name="Berthelot C."/>
            <person name="Roest Crollius H."/>
            <person name="Guiguen Y."/>
        </authorList>
    </citation>
    <scope>NUCLEOTIDE SEQUENCE</scope>
    <source>
        <strain evidence="2">WJC10195</strain>
    </source>
</reference>
<protein>
    <submittedName>
        <fullName evidence="2">Uncharacterized protein</fullName>
    </submittedName>
</protein>
<feature type="region of interest" description="Disordered" evidence="1">
    <location>
        <begin position="1"/>
        <end position="105"/>
    </location>
</feature>
<dbReference type="EMBL" id="JAINUF010000005">
    <property type="protein sequence ID" value="KAJ8358632.1"/>
    <property type="molecule type" value="Genomic_DNA"/>
</dbReference>
<organism evidence="2 3">
    <name type="scientific">Synaphobranchus kaupii</name>
    <name type="common">Kaup's arrowtooth eel</name>
    <dbReference type="NCBI Taxonomy" id="118154"/>
    <lineage>
        <taxon>Eukaryota</taxon>
        <taxon>Metazoa</taxon>
        <taxon>Chordata</taxon>
        <taxon>Craniata</taxon>
        <taxon>Vertebrata</taxon>
        <taxon>Euteleostomi</taxon>
        <taxon>Actinopterygii</taxon>
        <taxon>Neopterygii</taxon>
        <taxon>Teleostei</taxon>
        <taxon>Anguilliformes</taxon>
        <taxon>Synaphobranchidae</taxon>
        <taxon>Synaphobranchus</taxon>
    </lineage>
</organism>
<gene>
    <name evidence="2" type="ORF">SKAU_G00151570</name>
</gene>
<evidence type="ECO:0000313" key="3">
    <source>
        <dbReference type="Proteomes" id="UP001152622"/>
    </source>
</evidence>
<proteinExistence type="predicted"/>
<evidence type="ECO:0000313" key="2">
    <source>
        <dbReference type="EMBL" id="KAJ8358632.1"/>
    </source>
</evidence>
<sequence length="105" mass="11439">MSGADNNLDDRTCKIEEAVKPLQRETREAQSMYQRPPGGSEDSIDAGVSKAAGRTLPGRGSDTRPCGHVTWVSSASHSYEAQGKQRLYRSDQGSPFVSPERASER</sequence>
<name>A0A9Q1FH70_SYNKA</name>
<accession>A0A9Q1FH70</accession>
<dbReference type="AlphaFoldDB" id="A0A9Q1FH70"/>
<keyword evidence="3" id="KW-1185">Reference proteome</keyword>
<evidence type="ECO:0000256" key="1">
    <source>
        <dbReference type="SAM" id="MobiDB-lite"/>
    </source>
</evidence>
<feature type="compositionally biased region" description="Basic and acidic residues" evidence="1">
    <location>
        <begin position="8"/>
        <end position="28"/>
    </location>
</feature>
<dbReference type="OrthoDB" id="28413at2759"/>